<dbReference type="PANTHER" id="PTHR30590:SF2">
    <property type="entry name" value="INNER MEMBRANE PROTEIN"/>
    <property type="match status" value="1"/>
</dbReference>
<reference evidence="4" key="1">
    <citation type="submission" date="2016-03" db="EMBL/GenBank/DDBJ databases">
        <title>Complete genome sequence of the type strain Actinoalloteichus hymeniacidonis DSM 45092.</title>
        <authorList>
            <person name="Schaffert L."/>
            <person name="Albersmeier A."/>
            <person name="Winkler A."/>
            <person name="Kalinowski J."/>
            <person name="Zotchev S."/>
            <person name="Ruckert C."/>
        </authorList>
    </citation>
    <scope>NUCLEOTIDE SEQUENCE [LARGE SCALE GENOMIC DNA]</scope>
    <source>
        <strain evidence="4">HPA177(T) (DSM 45092(T))</strain>
    </source>
</reference>
<dbReference type="Proteomes" id="UP000095210">
    <property type="component" value="Chromosome"/>
</dbReference>
<evidence type="ECO:0000256" key="1">
    <source>
        <dbReference type="SAM" id="Phobius"/>
    </source>
</evidence>
<feature type="transmembrane region" description="Helical" evidence="1">
    <location>
        <begin position="65"/>
        <end position="90"/>
    </location>
</feature>
<dbReference type="InterPro" id="IPR007349">
    <property type="entry name" value="DUF418"/>
</dbReference>
<feature type="transmembrane region" description="Helical" evidence="1">
    <location>
        <begin position="247"/>
        <end position="268"/>
    </location>
</feature>
<keyword evidence="1" id="KW-1133">Transmembrane helix</keyword>
<feature type="transmembrane region" description="Helical" evidence="1">
    <location>
        <begin position="280"/>
        <end position="302"/>
    </location>
</feature>
<dbReference type="Pfam" id="PF04235">
    <property type="entry name" value="DUF418"/>
    <property type="match status" value="1"/>
</dbReference>
<name>A0AAC9MVV2_9PSEU</name>
<keyword evidence="4" id="KW-1185">Reference proteome</keyword>
<feature type="domain" description="DUF418" evidence="2">
    <location>
        <begin position="225"/>
        <end position="390"/>
    </location>
</feature>
<feature type="transmembrane region" description="Helical" evidence="1">
    <location>
        <begin position="26"/>
        <end position="45"/>
    </location>
</feature>
<feature type="transmembrane region" description="Helical" evidence="1">
    <location>
        <begin position="110"/>
        <end position="127"/>
    </location>
</feature>
<dbReference type="AlphaFoldDB" id="A0AAC9MVV2"/>
<sequence>MSKPPGIDIARAAPVGLTQRILAPDLARGIMLLFIGIANSAIFLYDRPYGPRQHIVEEGLLDRVVGTFVVTAVDARAYPLFALLFGYGMVQMFRRNTARGTTERRTKSILRRRSTALIFFGLLHAVLFFPGDILGLYGVLGFGLLVLLNWGDRALLWLASIWVVFACLVQGAVYAWDGGGEGRSFFQSFESDSLNELLPMRFGEWLSTPFGLLPVLATSVIGVIAARHRILEEPRRHLALLRRLAYVLVPIGLLGGLPIGLLVGHFIVVDSAGLLFATSFLHSISGVAAAVGYLALIALLSLRLSSSAAGISGALVALGRRSMSFYLLSSIVFMVVLSPVTFALGAEFGSAAVFALAVVTWLASIALAKWLDVLGKSGPAETLLRRLSYGPK</sequence>
<evidence type="ECO:0000313" key="4">
    <source>
        <dbReference type="Proteomes" id="UP000095210"/>
    </source>
</evidence>
<keyword evidence="1" id="KW-0812">Transmembrane</keyword>
<gene>
    <name evidence="3" type="ORF">TL08_03480</name>
</gene>
<feature type="transmembrane region" description="Helical" evidence="1">
    <location>
        <begin position="205"/>
        <end position="226"/>
    </location>
</feature>
<dbReference type="KEGG" id="ahm:TL08_03480"/>
<organism evidence="3 4">
    <name type="scientific">Actinoalloteichus hymeniacidonis</name>
    <dbReference type="NCBI Taxonomy" id="340345"/>
    <lineage>
        <taxon>Bacteria</taxon>
        <taxon>Bacillati</taxon>
        <taxon>Actinomycetota</taxon>
        <taxon>Actinomycetes</taxon>
        <taxon>Pseudonocardiales</taxon>
        <taxon>Pseudonocardiaceae</taxon>
        <taxon>Actinoalloteichus</taxon>
    </lineage>
</organism>
<dbReference type="EMBL" id="CP014859">
    <property type="protein sequence ID" value="AOS61528.1"/>
    <property type="molecule type" value="Genomic_DNA"/>
</dbReference>
<feature type="transmembrane region" description="Helical" evidence="1">
    <location>
        <begin position="323"/>
        <end position="342"/>
    </location>
</feature>
<evidence type="ECO:0000259" key="2">
    <source>
        <dbReference type="Pfam" id="PF04235"/>
    </source>
</evidence>
<feature type="transmembrane region" description="Helical" evidence="1">
    <location>
        <begin position="133"/>
        <end position="150"/>
    </location>
</feature>
<dbReference type="PANTHER" id="PTHR30590">
    <property type="entry name" value="INNER MEMBRANE PROTEIN"/>
    <property type="match status" value="1"/>
</dbReference>
<accession>A0AAC9MVV2</accession>
<feature type="transmembrane region" description="Helical" evidence="1">
    <location>
        <begin position="155"/>
        <end position="176"/>
    </location>
</feature>
<protein>
    <submittedName>
        <fullName evidence="3">Membrane protein</fullName>
    </submittedName>
</protein>
<evidence type="ECO:0000313" key="3">
    <source>
        <dbReference type="EMBL" id="AOS61528.1"/>
    </source>
</evidence>
<feature type="transmembrane region" description="Helical" evidence="1">
    <location>
        <begin position="348"/>
        <end position="368"/>
    </location>
</feature>
<dbReference type="InterPro" id="IPR052529">
    <property type="entry name" value="Bact_Transport_Assoc"/>
</dbReference>
<keyword evidence="1" id="KW-0472">Membrane</keyword>
<proteinExistence type="predicted"/>